<dbReference type="PANTHER" id="PTHR11941">
    <property type="entry name" value="ENOYL-COA HYDRATASE-RELATED"/>
    <property type="match status" value="1"/>
</dbReference>
<keyword evidence="1" id="KW-0443">Lipid metabolism</keyword>
<proteinExistence type="predicted"/>
<dbReference type="RefSeq" id="WP_329779636.1">
    <property type="nucleotide sequence ID" value="NZ_JAYJJQ010000016.1"/>
</dbReference>
<organism evidence="2 3">
    <name type="scientific">[Mycobacterium] vasticus</name>
    <dbReference type="NCBI Taxonomy" id="2875777"/>
    <lineage>
        <taxon>Bacteria</taxon>
        <taxon>Bacillati</taxon>
        <taxon>Actinomycetota</taxon>
        <taxon>Actinomycetes</taxon>
        <taxon>Mycobacteriales</taxon>
        <taxon>Mycobacteriaceae</taxon>
        <taxon>Mycolicibacter</taxon>
    </lineage>
</organism>
<keyword evidence="3" id="KW-1185">Reference proteome</keyword>
<dbReference type="Pfam" id="PF00378">
    <property type="entry name" value="ECH_1"/>
    <property type="match status" value="1"/>
</dbReference>
<evidence type="ECO:0000256" key="1">
    <source>
        <dbReference type="ARBA" id="ARBA00023098"/>
    </source>
</evidence>
<dbReference type="InterPro" id="IPR029045">
    <property type="entry name" value="ClpP/crotonase-like_dom_sf"/>
</dbReference>
<dbReference type="EMBL" id="JAYJJQ010000016">
    <property type="protein sequence ID" value="MEB3070726.1"/>
    <property type="molecule type" value="Genomic_DNA"/>
</dbReference>
<comment type="caution">
    <text evidence="2">The sequence shown here is derived from an EMBL/GenBank/DDBJ whole genome shotgun (WGS) entry which is preliminary data.</text>
</comment>
<reference evidence="2 3" key="1">
    <citation type="submission" date="2023-12" db="EMBL/GenBank/DDBJ databases">
        <title>Description of new species of Mycobacterium terrae complex isolated from sewage at the Sao Paulo Zoological Park Foundation in Brazil.</title>
        <authorList>
            <person name="Romagnoli C.L."/>
            <person name="Conceicao E.C."/>
            <person name="Machado E."/>
            <person name="Barreto L.B.P.F."/>
            <person name="Sharma A."/>
            <person name="Silva N.M."/>
            <person name="Marques L.E."/>
            <person name="Juliana M.A."/>
            <person name="Lourenco M.C.S."/>
            <person name="Digiampietri L.A."/>
            <person name="Suffys P.N."/>
            <person name="Viana-Niero C."/>
        </authorList>
    </citation>
    <scope>NUCLEOTIDE SEQUENCE [LARGE SCALE GENOMIC DNA]</scope>
    <source>
        <strain evidence="2 3">MYC017</strain>
    </source>
</reference>
<dbReference type="SUPFAM" id="SSF52096">
    <property type="entry name" value="ClpP/crotonase"/>
    <property type="match status" value="1"/>
</dbReference>
<dbReference type="InterPro" id="IPR001753">
    <property type="entry name" value="Enoyl-CoA_hydra/iso"/>
</dbReference>
<dbReference type="CDD" id="cd06558">
    <property type="entry name" value="crotonase-like"/>
    <property type="match status" value="1"/>
</dbReference>
<dbReference type="Proteomes" id="UP001299283">
    <property type="component" value="Unassembled WGS sequence"/>
</dbReference>
<evidence type="ECO:0000313" key="3">
    <source>
        <dbReference type="Proteomes" id="UP001299283"/>
    </source>
</evidence>
<name>A0ABU5Z0W7_9MYCO</name>
<sequence length="261" mass="27702">MTDTEFITTTFAGSVATISLCRPERHNAFNDEMVSQFTAALSALHRNSDVRAVVLRGEGKSFSSGRDTAVLGTRARGESDIEFVARAQDNIRLISSMPVPVIAALKGWVLGGSFEKALHCDVRIAGDDAKMGLPEVGHGLIPDTGGVSRLRALAGPGLTKDLVLTGRQLTAAEALAAGVVSRVVPTAELDAAAADIAARIADQPPLAVRLARQVINDLDNDDHERALRQEVLAQAACFASEDRRELKASKAEGRAPVFRGR</sequence>
<evidence type="ECO:0000313" key="2">
    <source>
        <dbReference type="EMBL" id="MEB3070726.1"/>
    </source>
</evidence>
<gene>
    <name evidence="2" type="ORF">K5L39_16185</name>
</gene>
<dbReference type="PANTHER" id="PTHR11941:SF54">
    <property type="entry name" value="ENOYL-COA HYDRATASE, MITOCHONDRIAL"/>
    <property type="match status" value="1"/>
</dbReference>
<accession>A0ABU5Z0W7</accession>
<protein>
    <submittedName>
        <fullName evidence="2">Enoyl-CoA hydratase/isomerase family protein</fullName>
    </submittedName>
</protein>
<dbReference type="Gene3D" id="3.90.226.10">
    <property type="entry name" value="2-enoyl-CoA Hydratase, Chain A, domain 1"/>
    <property type="match status" value="1"/>
</dbReference>